<dbReference type="EMBL" id="CP070968">
    <property type="protein sequence ID" value="QSF55757.1"/>
    <property type="molecule type" value="Genomic_DNA"/>
</dbReference>
<dbReference type="Gene3D" id="3.10.450.50">
    <property type="match status" value="1"/>
</dbReference>
<name>A0ABX7LSJ3_9CAUL</name>
<keyword evidence="3" id="KW-1185">Reference proteome</keyword>
<dbReference type="Pfam" id="PF13474">
    <property type="entry name" value="SnoaL_3"/>
    <property type="match status" value="1"/>
</dbReference>
<feature type="domain" description="SnoaL-like" evidence="1">
    <location>
        <begin position="66"/>
        <end position="124"/>
    </location>
</feature>
<sequence length="131" mass="14360">MFEDFLSRRESVSTEYINGEADGLLGVSTSTDPATFFPPSGARIRGADRVNAANEEGAQAFGPGSSGRFEILQSWSSGDLGFWAGIQHAEVMLQGKDVPVAMQLRTTEVFRREDGDWKLVHRHADMLEPEG</sequence>
<proteinExistence type="predicted"/>
<organism evidence="2 3">
    <name type="scientific">Brevundimonas fontaquae</name>
    <dbReference type="NCBI Taxonomy" id="2813778"/>
    <lineage>
        <taxon>Bacteria</taxon>
        <taxon>Pseudomonadati</taxon>
        <taxon>Pseudomonadota</taxon>
        <taxon>Alphaproteobacteria</taxon>
        <taxon>Caulobacterales</taxon>
        <taxon>Caulobacteraceae</taxon>
        <taxon>Brevundimonas</taxon>
    </lineage>
</organism>
<evidence type="ECO:0000259" key="1">
    <source>
        <dbReference type="Pfam" id="PF13474"/>
    </source>
</evidence>
<reference evidence="2 3" key="1">
    <citation type="submission" date="2021-02" db="EMBL/GenBank/DDBJ databases">
        <title>Brevundimonas sp. CS1 genome sequence.</title>
        <authorList>
            <person name="Lee K."/>
            <person name="Choi Y.-J."/>
            <person name="Son H.-R."/>
        </authorList>
    </citation>
    <scope>NUCLEOTIDE SEQUENCE [LARGE SCALE GENOMIC DNA]</scope>
    <source>
        <strain evidence="2 3">CS1</strain>
    </source>
</reference>
<gene>
    <name evidence="2" type="ORF">JX001_02985</name>
</gene>
<evidence type="ECO:0000313" key="2">
    <source>
        <dbReference type="EMBL" id="QSF55757.1"/>
    </source>
</evidence>
<dbReference type="Proteomes" id="UP000662957">
    <property type="component" value="Chromosome"/>
</dbReference>
<dbReference type="InterPro" id="IPR032710">
    <property type="entry name" value="NTF2-like_dom_sf"/>
</dbReference>
<evidence type="ECO:0000313" key="3">
    <source>
        <dbReference type="Proteomes" id="UP000662957"/>
    </source>
</evidence>
<protein>
    <submittedName>
        <fullName evidence="2">Nuclear transport factor 2 family protein</fullName>
    </submittedName>
</protein>
<accession>A0ABX7LSJ3</accession>
<dbReference type="SUPFAM" id="SSF54427">
    <property type="entry name" value="NTF2-like"/>
    <property type="match status" value="1"/>
</dbReference>
<dbReference type="InterPro" id="IPR037401">
    <property type="entry name" value="SnoaL-like"/>
</dbReference>